<dbReference type="AlphaFoldDB" id="A0AAV7HU42"/>
<evidence type="ECO:0000256" key="1">
    <source>
        <dbReference type="SAM" id="MobiDB-lite"/>
    </source>
</evidence>
<dbReference type="Proteomes" id="UP000826195">
    <property type="component" value="Unassembled WGS sequence"/>
</dbReference>
<sequence length="284" mass="32898">MRYFYETLRYFSFGSAFSESSEPDETLLLRNFFFGSASSESLLLEPDESSLEDEDFLFLDLGSKGKRRLKQNAVPLYNLPCTDKTRRLINNKNNDREARKLRRDKRRNELFPTDLSNHQNLDVSEDLHTNNMTDEPDDQDANSFINSVEATSLLKESNEISATKRLVDIGVQVKSGDLITNFCDIIKTEMELNTLTGIINFDVLNVITDVVKDGFPKYRLEMMQLRRFPINCSKSFSQHSLNGRKGCSERLCRIDDEDECEIKLWMSIESKHNNMIKESEILMK</sequence>
<evidence type="ECO:0000313" key="3">
    <source>
        <dbReference type="Proteomes" id="UP000826195"/>
    </source>
</evidence>
<feature type="region of interest" description="Disordered" evidence="1">
    <location>
        <begin position="121"/>
        <end position="142"/>
    </location>
</feature>
<accession>A0AAV7HU42</accession>
<proteinExistence type="predicted"/>
<name>A0AAV7HU42_COTGL</name>
<reference evidence="2 3" key="1">
    <citation type="journal article" date="2021" name="J. Hered.">
        <title>A chromosome-level genome assembly of the parasitoid wasp, Cotesia glomerata (Hymenoptera: Braconidae).</title>
        <authorList>
            <person name="Pinto B.J."/>
            <person name="Weis J.J."/>
            <person name="Gamble T."/>
            <person name="Ode P.J."/>
            <person name="Paul R."/>
            <person name="Zaspel J.M."/>
        </authorList>
    </citation>
    <scope>NUCLEOTIDE SEQUENCE [LARGE SCALE GENOMIC DNA]</scope>
    <source>
        <strain evidence="2">CgM1</strain>
    </source>
</reference>
<comment type="caution">
    <text evidence="2">The sequence shown here is derived from an EMBL/GenBank/DDBJ whole genome shotgun (WGS) entry which is preliminary data.</text>
</comment>
<gene>
    <name evidence="2" type="ORF">KQX54_014594</name>
</gene>
<evidence type="ECO:0000313" key="2">
    <source>
        <dbReference type="EMBL" id="KAH0535175.1"/>
    </source>
</evidence>
<keyword evidence="3" id="KW-1185">Reference proteome</keyword>
<protein>
    <submittedName>
        <fullName evidence="2">Uncharacterized protein</fullName>
    </submittedName>
</protein>
<organism evidence="2 3">
    <name type="scientific">Cotesia glomerata</name>
    <name type="common">Lepidopteran parasitic wasp</name>
    <name type="synonym">Apanteles glomeratus</name>
    <dbReference type="NCBI Taxonomy" id="32391"/>
    <lineage>
        <taxon>Eukaryota</taxon>
        <taxon>Metazoa</taxon>
        <taxon>Ecdysozoa</taxon>
        <taxon>Arthropoda</taxon>
        <taxon>Hexapoda</taxon>
        <taxon>Insecta</taxon>
        <taxon>Pterygota</taxon>
        <taxon>Neoptera</taxon>
        <taxon>Endopterygota</taxon>
        <taxon>Hymenoptera</taxon>
        <taxon>Apocrita</taxon>
        <taxon>Ichneumonoidea</taxon>
        <taxon>Braconidae</taxon>
        <taxon>Microgastrinae</taxon>
        <taxon>Cotesia</taxon>
    </lineage>
</organism>
<dbReference type="EMBL" id="JAHXZJ010002982">
    <property type="protein sequence ID" value="KAH0535175.1"/>
    <property type="molecule type" value="Genomic_DNA"/>
</dbReference>